<evidence type="ECO:0000256" key="2">
    <source>
        <dbReference type="ARBA" id="ARBA00022801"/>
    </source>
</evidence>
<evidence type="ECO:0000313" key="6">
    <source>
        <dbReference type="EMBL" id="SEG32884.1"/>
    </source>
</evidence>
<dbReference type="RefSeq" id="WP_103937852.1">
    <property type="nucleotide sequence ID" value="NZ_FNVO01000004.1"/>
</dbReference>
<name>A0A1H5Z9Y8_9ACTN</name>
<dbReference type="InterPro" id="IPR026575">
    <property type="entry name" value="GpdQ/CpdA-like"/>
</dbReference>
<feature type="domain" description="Calcineurin-like phosphoesterase" evidence="5">
    <location>
        <begin position="4"/>
        <end position="205"/>
    </location>
</feature>
<organism evidence="6 7">
    <name type="scientific">Thermomonospora echinospora</name>
    <dbReference type="NCBI Taxonomy" id="1992"/>
    <lineage>
        <taxon>Bacteria</taxon>
        <taxon>Bacillati</taxon>
        <taxon>Actinomycetota</taxon>
        <taxon>Actinomycetes</taxon>
        <taxon>Streptosporangiales</taxon>
        <taxon>Thermomonosporaceae</taxon>
        <taxon>Thermomonospora</taxon>
    </lineage>
</organism>
<evidence type="ECO:0000256" key="4">
    <source>
        <dbReference type="ARBA" id="ARBA00025742"/>
    </source>
</evidence>
<dbReference type="InterPro" id="IPR004843">
    <property type="entry name" value="Calcineurin-like_PHP"/>
</dbReference>
<dbReference type="Proteomes" id="UP000236723">
    <property type="component" value="Unassembled WGS sequence"/>
</dbReference>
<gene>
    <name evidence="6" type="ORF">SAMN04489712_104430</name>
</gene>
<dbReference type="Pfam" id="PF00149">
    <property type="entry name" value="Metallophos"/>
    <property type="match status" value="1"/>
</dbReference>
<keyword evidence="2" id="KW-0378">Hydrolase</keyword>
<dbReference type="InterPro" id="IPR029052">
    <property type="entry name" value="Metallo-depent_PP-like"/>
</dbReference>
<evidence type="ECO:0000259" key="5">
    <source>
        <dbReference type="Pfam" id="PF00149"/>
    </source>
</evidence>
<dbReference type="PANTHER" id="PTHR42988">
    <property type="entry name" value="PHOSPHOHYDROLASE"/>
    <property type="match status" value="1"/>
</dbReference>
<dbReference type="Gene3D" id="3.60.21.10">
    <property type="match status" value="1"/>
</dbReference>
<keyword evidence="1" id="KW-0479">Metal-binding</keyword>
<evidence type="ECO:0000256" key="3">
    <source>
        <dbReference type="ARBA" id="ARBA00023004"/>
    </source>
</evidence>
<proteinExistence type="inferred from homology"/>
<dbReference type="InterPro" id="IPR050884">
    <property type="entry name" value="CNP_phosphodiesterase-III"/>
</dbReference>
<dbReference type="AlphaFoldDB" id="A0A1H5Z9Y8"/>
<keyword evidence="7" id="KW-1185">Reference proteome</keyword>
<evidence type="ECO:0000313" key="7">
    <source>
        <dbReference type="Proteomes" id="UP000236723"/>
    </source>
</evidence>
<sequence length="273" mass="28547">MTIIAQLSDIHLAVGADGEVDDRSGPVRALRNAVSSLLALPERPDCLVLTGDLTDNGLPAEYARLHALLSPLPMPVFPLPGNHDDRAALRSVFADHVAVVAAHDDRDPQAPFQYAVEVAGIRLVCCDTTVPGQAHGELDAGRLAWLEAALAAGPGTPTVVATHHPPFPVGVRFLDELALCDPAAFGAVLARHPQVERVISGHVHRASAGSVGGVTATTCPSTYRQIFLDTSRPGQAAVTGEPAGFAVHIIGGGRPAVSHFVPTGNYRPLMHVD</sequence>
<dbReference type="GO" id="GO:0004112">
    <property type="term" value="F:cyclic-nucleotide phosphodiesterase activity"/>
    <property type="evidence" value="ECO:0007669"/>
    <property type="project" value="InterPro"/>
</dbReference>
<dbReference type="EMBL" id="FNVO01000004">
    <property type="protein sequence ID" value="SEG32884.1"/>
    <property type="molecule type" value="Genomic_DNA"/>
</dbReference>
<protein>
    <submittedName>
        <fullName evidence="6">Calcineurin-like phosphoesterase</fullName>
    </submittedName>
</protein>
<dbReference type="PANTHER" id="PTHR42988:SF2">
    <property type="entry name" value="CYCLIC NUCLEOTIDE PHOSPHODIESTERASE CBUA0032-RELATED"/>
    <property type="match status" value="1"/>
</dbReference>
<dbReference type="CDD" id="cd07402">
    <property type="entry name" value="MPP_GpdQ"/>
    <property type="match status" value="1"/>
</dbReference>
<keyword evidence="3" id="KW-0408">Iron</keyword>
<dbReference type="SUPFAM" id="SSF56300">
    <property type="entry name" value="Metallo-dependent phosphatases"/>
    <property type="match status" value="1"/>
</dbReference>
<reference evidence="7" key="1">
    <citation type="submission" date="2016-10" db="EMBL/GenBank/DDBJ databases">
        <authorList>
            <person name="Varghese N."/>
            <person name="Submissions S."/>
        </authorList>
    </citation>
    <scope>NUCLEOTIDE SEQUENCE [LARGE SCALE GENOMIC DNA]</scope>
    <source>
        <strain evidence="7">DSM 43163</strain>
    </source>
</reference>
<comment type="similarity">
    <text evidence="4">Belongs to the cyclic nucleotide phosphodiesterase class-III family.</text>
</comment>
<dbReference type="OrthoDB" id="5241795at2"/>
<accession>A0A1H5Z9Y8</accession>
<dbReference type="GO" id="GO:0046872">
    <property type="term" value="F:metal ion binding"/>
    <property type="evidence" value="ECO:0007669"/>
    <property type="project" value="UniProtKB-KW"/>
</dbReference>
<evidence type="ECO:0000256" key="1">
    <source>
        <dbReference type="ARBA" id="ARBA00022723"/>
    </source>
</evidence>